<sequence length="193" mass="20781">MQPLPRITVEVPVLAVGSAPSDYEALGSYVSALRRPQGLHLTLLHIGILADFAQDVADWTKGITPAGDAARHTTGWLQGLPVLDGFTGTSEQLIVLGGGGISGLGVDVPRRVQDYQVSLVQGLHDLLDRLLVDNVDDFILSSPALGYRYPHWVPHVAVGRPLARERRPRAIAPLTVAFGPSRIRNGRFLTATD</sequence>
<evidence type="ECO:0000313" key="1">
    <source>
        <dbReference type="EMBL" id="QHK19052.1"/>
    </source>
</evidence>
<keyword evidence="2" id="KW-1185">Reference proteome</keyword>
<dbReference type="Proteomes" id="UP000464186">
    <property type="component" value="Chromosome"/>
</dbReference>
<gene>
    <name evidence="1" type="ORF">GU243_03995</name>
</gene>
<accession>A0A6P1NND1</accession>
<reference evidence="1 2" key="1">
    <citation type="submission" date="2020-01" db="EMBL/GenBank/DDBJ databases">
        <title>Pseudarthrobacter psychrotolerans sp. nov., isolated from antarctic soil.</title>
        <authorList>
            <person name="Shin Y."/>
            <person name="Park W."/>
        </authorList>
    </citation>
    <scope>NUCLEOTIDE SEQUENCE [LARGE SCALE GENOMIC DNA]</scope>
    <source>
        <strain evidence="1 2">YJ56</strain>
    </source>
</reference>
<evidence type="ECO:0008006" key="3">
    <source>
        <dbReference type="Google" id="ProtNLM"/>
    </source>
</evidence>
<dbReference type="KEGG" id="psey:GU243_03995"/>
<proteinExistence type="predicted"/>
<name>A0A6P1NND1_9MICC</name>
<protein>
    <recommendedName>
        <fullName evidence="3">2'-5' RNA ligase</fullName>
    </recommendedName>
</protein>
<dbReference type="AlphaFoldDB" id="A0A6P1NND1"/>
<organism evidence="1 2">
    <name type="scientific">Pseudarthrobacter psychrotolerans</name>
    <dbReference type="NCBI Taxonomy" id="2697569"/>
    <lineage>
        <taxon>Bacteria</taxon>
        <taxon>Bacillati</taxon>
        <taxon>Actinomycetota</taxon>
        <taxon>Actinomycetes</taxon>
        <taxon>Micrococcales</taxon>
        <taxon>Micrococcaceae</taxon>
        <taxon>Pseudarthrobacter</taxon>
    </lineage>
</organism>
<evidence type="ECO:0000313" key="2">
    <source>
        <dbReference type="Proteomes" id="UP000464186"/>
    </source>
</evidence>
<dbReference type="EMBL" id="CP047898">
    <property type="protein sequence ID" value="QHK19052.1"/>
    <property type="molecule type" value="Genomic_DNA"/>
</dbReference>